<keyword evidence="1" id="KW-0812">Transmembrane</keyword>
<comment type="caution">
    <text evidence="2">The sequence shown here is derived from an EMBL/GenBank/DDBJ whole genome shotgun (WGS) entry which is preliminary data.</text>
</comment>
<proteinExistence type="predicted"/>
<protein>
    <submittedName>
        <fullName evidence="2">Uncharacterized protein</fullName>
    </submittedName>
</protein>
<accession>A0ABU0LC90</accession>
<feature type="transmembrane region" description="Helical" evidence="1">
    <location>
        <begin position="313"/>
        <end position="339"/>
    </location>
</feature>
<dbReference type="RefSeq" id="WP_237346473.1">
    <property type="nucleotide sequence ID" value="NZ_JABWGX010000019.1"/>
</dbReference>
<keyword evidence="1" id="KW-1133">Transmembrane helix</keyword>
<evidence type="ECO:0000256" key="1">
    <source>
        <dbReference type="SAM" id="Phobius"/>
    </source>
</evidence>
<dbReference type="EMBL" id="JAUSVY010000003">
    <property type="protein sequence ID" value="MDQ0504736.1"/>
    <property type="molecule type" value="Genomic_DNA"/>
</dbReference>
<evidence type="ECO:0000313" key="2">
    <source>
        <dbReference type="EMBL" id="MDQ0504736.1"/>
    </source>
</evidence>
<name>A0ABU0LC90_XANAG</name>
<keyword evidence="3" id="KW-1185">Reference proteome</keyword>
<reference evidence="2 3" key="1">
    <citation type="submission" date="2023-07" db="EMBL/GenBank/DDBJ databases">
        <title>Genomic Encyclopedia of Type Strains, Phase IV (KMG-IV): sequencing the most valuable type-strain genomes for metagenomic binning, comparative biology and taxonomic classification.</title>
        <authorList>
            <person name="Goeker M."/>
        </authorList>
    </citation>
    <scope>NUCLEOTIDE SEQUENCE [LARGE SCALE GENOMIC DNA]</scope>
    <source>
        <strain evidence="2 3">DSM 3770</strain>
    </source>
</reference>
<organism evidence="2 3">
    <name type="scientific">Xanthobacter agilis</name>
    <dbReference type="NCBI Taxonomy" id="47492"/>
    <lineage>
        <taxon>Bacteria</taxon>
        <taxon>Pseudomonadati</taxon>
        <taxon>Pseudomonadota</taxon>
        <taxon>Alphaproteobacteria</taxon>
        <taxon>Hyphomicrobiales</taxon>
        <taxon>Xanthobacteraceae</taxon>
        <taxon>Xanthobacter</taxon>
    </lineage>
</organism>
<sequence>MMRLLAALAVLATLLGAAPWLVPVAKESVRLIAARDDPAALTDLGLRDFSATDAAAAIDAALKADDAALAASYLELADARALALPPELRARVAAANAPTAEALRAARAFGAGFVLGQPEDMAGLTGAVVGDLMVWGDIRDAAREGWKLAWGDDADELILGLSAVGLALTVGTYATGGASLPVKAGITLVKVGERTGKLSVDLARSLTRAVRESVDLAALRRLAAHPGAVDAAALKGVVRTNRVARLAGMLDDVAVVQAKAGTTAALEGLRVADNGHDLARVARLAEAKGGQTLAILKTLGRGAIVVTATLLKLVWWTLAAAAYVYLVVSSANACCVACARRLWRPGRRRRAA</sequence>
<gene>
    <name evidence="2" type="ORF">QOZ94_001518</name>
</gene>
<evidence type="ECO:0000313" key="3">
    <source>
        <dbReference type="Proteomes" id="UP001241747"/>
    </source>
</evidence>
<dbReference type="Proteomes" id="UP001241747">
    <property type="component" value="Unassembled WGS sequence"/>
</dbReference>
<keyword evidence="1" id="KW-0472">Membrane</keyword>